<dbReference type="PATRIC" id="fig|1203554.3.peg.1132"/>
<dbReference type="InterPro" id="IPR040198">
    <property type="entry name" value="Fido_containing"/>
</dbReference>
<feature type="binding site" evidence="1">
    <location>
        <position position="151"/>
    </location>
    <ligand>
        <name>ATP</name>
        <dbReference type="ChEBI" id="CHEBI:30616"/>
    </ligand>
</feature>
<dbReference type="EMBL" id="ATCF01000016">
    <property type="protein sequence ID" value="EPD99423.1"/>
    <property type="molecule type" value="Genomic_DNA"/>
</dbReference>
<dbReference type="PROSITE" id="PS51459">
    <property type="entry name" value="FIDO"/>
    <property type="match status" value="1"/>
</dbReference>
<dbReference type="Pfam" id="PF02661">
    <property type="entry name" value="Fic"/>
    <property type="match status" value="1"/>
</dbReference>
<dbReference type="STRING" id="1203554.HMPREF1476_01102"/>
<name>S3BDP4_9BURK</name>
<dbReference type="Proteomes" id="UP000014400">
    <property type="component" value="Unassembled WGS sequence"/>
</dbReference>
<feature type="binding site" evidence="3">
    <location>
        <begin position="193"/>
        <end position="194"/>
    </location>
    <ligand>
        <name>ATP</name>
        <dbReference type="ChEBI" id="CHEBI:30616"/>
    </ligand>
</feature>
<feature type="binding site" evidence="1">
    <location>
        <position position="26"/>
    </location>
    <ligand>
        <name>ATP</name>
        <dbReference type="ChEBI" id="CHEBI:30616"/>
    </ligand>
</feature>
<dbReference type="GO" id="GO:0005524">
    <property type="term" value="F:ATP binding"/>
    <property type="evidence" value="ECO:0007669"/>
    <property type="project" value="UniProtKB-KW"/>
</dbReference>
<feature type="binding site" evidence="1">
    <location>
        <position position="193"/>
    </location>
    <ligand>
        <name>ATP</name>
        <dbReference type="ChEBI" id="CHEBI:30616"/>
    </ligand>
</feature>
<feature type="domain" description="Fido" evidence="4">
    <location>
        <begin position="71"/>
        <end position="215"/>
    </location>
</feature>
<dbReference type="PIRSF" id="PIRSF038925">
    <property type="entry name" value="AMP-prot_trans"/>
    <property type="match status" value="1"/>
</dbReference>
<dbReference type="Pfam" id="PF21248">
    <property type="entry name" value="SoFic-like_C"/>
    <property type="match status" value="1"/>
</dbReference>
<dbReference type="Pfam" id="PF13784">
    <property type="entry name" value="Fic_N"/>
    <property type="match status" value="1"/>
</dbReference>
<dbReference type="InterPro" id="IPR025758">
    <property type="entry name" value="Fic/DOC_N"/>
</dbReference>
<evidence type="ECO:0000313" key="6">
    <source>
        <dbReference type="Proteomes" id="UP000014400"/>
    </source>
</evidence>
<keyword evidence="1" id="KW-0067">ATP-binding</keyword>
<feature type="binding site" evidence="3">
    <location>
        <begin position="155"/>
        <end position="162"/>
    </location>
    <ligand>
        <name>ATP</name>
        <dbReference type="ChEBI" id="CHEBI:30616"/>
    </ligand>
</feature>
<sequence length="328" mass="36680">MRLLPEKEIFVQIIPVLEAQASSEIENIAAATDNLFKYLDADSQADDAAKEVLRYRQALWKGMDSLKRCPLSLRTMTAVSSTLRGSKVSVRKLNGTCIASASSGQVIYTPPAGEALILEKLHNLVEFLHSPSEMDPLVKMAIAHYQFEAIHPFSDGNGRTGRILNILYLAESGLLSQPVLYLSRYIIRHKLKYYAALLNVTKEGAWEDWILFMLQAVEETAPWTCLKAEAITRLKREITCFIEASPLLKGVYSPELVRIIFMRPCCRIAALTEAGIAKRQTAMKYLNLLTQAGILHSAAAGREKLFINSRLMALLKSDLHEYPPLETV</sequence>
<reference evidence="5 6" key="1">
    <citation type="submission" date="2013-04" db="EMBL/GenBank/DDBJ databases">
        <title>The Genome Sequence of Sutterella wadsworthensis HGA0223.</title>
        <authorList>
            <consortium name="The Broad Institute Genomics Platform"/>
            <person name="Earl A."/>
            <person name="Ward D."/>
            <person name="Feldgarden M."/>
            <person name="Gevers D."/>
            <person name="Schmidt T.M."/>
            <person name="Dover J."/>
            <person name="Dai D."/>
            <person name="Walker B."/>
            <person name="Young S."/>
            <person name="Zeng Q."/>
            <person name="Gargeya S."/>
            <person name="Fitzgerald M."/>
            <person name="Haas B."/>
            <person name="Abouelleil A."/>
            <person name="Allen A.W."/>
            <person name="Alvarado L."/>
            <person name="Arachchi H.M."/>
            <person name="Berlin A.M."/>
            <person name="Chapman S.B."/>
            <person name="Gainer-Dewar J."/>
            <person name="Goldberg J."/>
            <person name="Griggs A."/>
            <person name="Gujja S."/>
            <person name="Hansen M."/>
            <person name="Howarth C."/>
            <person name="Imamovic A."/>
            <person name="Ireland A."/>
            <person name="Larimer J."/>
            <person name="McCowan C."/>
            <person name="Murphy C."/>
            <person name="Pearson M."/>
            <person name="Poon T.W."/>
            <person name="Priest M."/>
            <person name="Roberts A."/>
            <person name="Saif S."/>
            <person name="Shea T."/>
            <person name="Sisk P."/>
            <person name="Sykes S."/>
            <person name="Wortman J."/>
            <person name="Nusbaum C."/>
            <person name="Birren B."/>
        </authorList>
    </citation>
    <scope>NUCLEOTIDE SEQUENCE [LARGE SCALE GENOMIC DNA]</scope>
    <source>
        <strain evidence="5 6">HGA0223</strain>
    </source>
</reference>
<comment type="caution">
    <text evidence="5">The sequence shown here is derived from an EMBL/GenBank/DDBJ whole genome shotgun (WGS) entry which is preliminary data.</text>
</comment>
<dbReference type="PANTHER" id="PTHR13504">
    <property type="entry name" value="FIDO DOMAIN-CONTAINING PROTEIN DDB_G0283145"/>
    <property type="match status" value="1"/>
</dbReference>
<evidence type="ECO:0000256" key="2">
    <source>
        <dbReference type="PIRSR" id="PIRSR640198-1"/>
    </source>
</evidence>
<evidence type="ECO:0000256" key="3">
    <source>
        <dbReference type="PIRSR" id="PIRSR640198-2"/>
    </source>
</evidence>
<evidence type="ECO:0000256" key="1">
    <source>
        <dbReference type="PIRSR" id="PIRSR038925-1"/>
    </source>
</evidence>
<feature type="binding site" evidence="1">
    <location>
        <begin position="156"/>
        <end position="162"/>
    </location>
    <ligand>
        <name>ATP</name>
        <dbReference type="ChEBI" id="CHEBI:30616"/>
    </ligand>
</feature>
<dbReference type="AlphaFoldDB" id="S3BDP4"/>
<keyword evidence="1" id="KW-0547">Nucleotide-binding</keyword>
<gene>
    <name evidence="5" type="ORF">HMPREF1476_01102</name>
</gene>
<dbReference type="eggNOG" id="COG3177">
    <property type="taxonomic scope" value="Bacteria"/>
</dbReference>
<feature type="active site" evidence="2">
    <location>
        <position position="151"/>
    </location>
</feature>
<dbReference type="InterPro" id="IPR048770">
    <property type="entry name" value="SoFic-like_C"/>
</dbReference>
<dbReference type="InterPro" id="IPR026287">
    <property type="entry name" value="SoFic-like"/>
</dbReference>
<dbReference type="PANTHER" id="PTHR13504:SF35">
    <property type="entry name" value="PROTEIN ADENYLYLTRANSFERASE SOFIC"/>
    <property type="match status" value="1"/>
</dbReference>
<organism evidence="5 6">
    <name type="scientific">Sutterella wadsworthensis HGA0223</name>
    <dbReference type="NCBI Taxonomy" id="1203554"/>
    <lineage>
        <taxon>Bacteria</taxon>
        <taxon>Pseudomonadati</taxon>
        <taxon>Pseudomonadota</taxon>
        <taxon>Betaproteobacteria</taxon>
        <taxon>Burkholderiales</taxon>
        <taxon>Sutterellaceae</taxon>
        <taxon>Sutterella</taxon>
    </lineage>
</organism>
<protein>
    <recommendedName>
        <fullName evidence="4">Fido domain-containing protein</fullName>
    </recommendedName>
</protein>
<proteinExistence type="predicted"/>
<dbReference type="InterPro" id="IPR036597">
    <property type="entry name" value="Fido-like_dom_sf"/>
</dbReference>
<evidence type="ECO:0000313" key="5">
    <source>
        <dbReference type="EMBL" id="EPD99423.1"/>
    </source>
</evidence>
<keyword evidence="6" id="KW-1185">Reference proteome</keyword>
<evidence type="ECO:0000259" key="4">
    <source>
        <dbReference type="PROSITE" id="PS51459"/>
    </source>
</evidence>
<dbReference type="SUPFAM" id="SSF140931">
    <property type="entry name" value="Fic-like"/>
    <property type="match status" value="1"/>
</dbReference>
<dbReference type="HOGENOM" id="CLU_047250_1_1_4"/>
<dbReference type="InterPro" id="IPR003812">
    <property type="entry name" value="Fido"/>
</dbReference>
<dbReference type="Gene3D" id="1.10.3290.10">
    <property type="entry name" value="Fido-like domain"/>
    <property type="match status" value="1"/>
</dbReference>
<accession>S3BDP4</accession>